<evidence type="ECO:0000259" key="1">
    <source>
        <dbReference type="PROSITE" id="PS51787"/>
    </source>
</evidence>
<dbReference type="SUPFAM" id="SSF88697">
    <property type="entry name" value="PUA domain-like"/>
    <property type="match status" value="1"/>
</dbReference>
<dbReference type="PANTHER" id="PTHR46732">
    <property type="entry name" value="ATP-DEPENDENT PROTEASE LA (LON) DOMAIN PROTEIN"/>
    <property type="match status" value="1"/>
</dbReference>
<accession>A0A380TCJ0</accession>
<dbReference type="AlphaFoldDB" id="A0A380TCJ0"/>
<dbReference type="InterPro" id="IPR046336">
    <property type="entry name" value="Lon_prtase_N_sf"/>
</dbReference>
<dbReference type="EMBL" id="UIDG01000091">
    <property type="protein sequence ID" value="SUS05244.1"/>
    <property type="molecule type" value="Genomic_DNA"/>
</dbReference>
<dbReference type="Gene3D" id="2.30.130.40">
    <property type="entry name" value="LON domain-like"/>
    <property type="match status" value="1"/>
</dbReference>
<dbReference type="InterPro" id="IPR015947">
    <property type="entry name" value="PUA-like_sf"/>
</dbReference>
<sequence>MSEPLSDDLLRGLPHVLPIFPLEGALLLPHGHLPLHIFEPRYRNMGEHALGRGRVIGMIQPRSSYSHPVPDDADIFALGCAGRIVSFSESEDGRFLITLKGVCRFRVIEELPPQCGFRRVMPDYGPYHCDFNALVEEGIDRERLLDAARAFLKLKAIDCDWNAVQAAPTAALVTAFAMTCPLEPREKQALLECESFLERAEMLISLFAMAVLESDAQPSRSEH</sequence>
<dbReference type="PANTHER" id="PTHR46732:SF8">
    <property type="entry name" value="ATP-DEPENDENT PROTEASE LA (LON) DOMAIN PROTEIN"/>
    <property type="match status" value="1"/>
</dbReference>
<evidence type="ECO:0000313" key="2">
    <source>
        <dbReference type="EMBL" id="SUS05244.1"/>
    </source>
</evidence>
<organism evidence="2">
    <name type="scientific">metagenome</name>
    <dbReference type="NCBI Taxonomy" id="256318"/>
    <lineage>
        <taxon>unclassified sequences</taxon>
        <taxon>metagenomes</taxon>
    </lineage>
</organism>
<dbReference type="InterPro" id="IPR003111">
    <property type="entry name" value="Lon_prtase_N"/>
</dbReference>
<name>A0A380TCJ0_9ZZZZ</name>
<dbReference type="Pfam" id="PF02190">
    <property type="entry name" value="LON_substr_bdg"/>
    <property type="match status" value="1"/>
</dbReference>
<proteinExistence type="predicted"/>
<protein>
    <submittedName>
        <fullName evidence="2">Peptidase S16</fullName>
    </submittedName>
</protein>
<dbReference type="PROSITE" id="PS51787">
    <property type="entry name" value="LON_N"/>
    <property type="match status" value="1"/>
</dbReference>
<gene>
    <name evidence="2" type="ORF">DF3PB_1800007</name>
</gene>
<reference evidence="2" key="1">
    <citation type="submission" date="2018-07" db="EMBL/GenBank/DDBJ databases">
        <authorList>
            <person name="Quirk P.G."/>
            <person name="Krulwich T.A."/>
        </authorList>
    </citation>
    <scope>NUCLEOTIDE SEQUENCE</scope>
</reference>
<dbReference type="SMART" id="SM00464">
    <property type="entry name" value="LON"/>
    <property type="match status" value="1"/>
</dbReference>
<feature type="domain" description="Lon N-terminal" evidence="1">
    <location>
        <begin position="17"/>
        <end position="211"/>
    </location>
</feature>